<proteinExistence type="predicted"/>
<dbReference type="eggNOG" id="ENOG5030WF7">
    <property type="taxonomic scope" value="Bacteria"/>
</dbReference>
<sequence length="121" mass="12191">MKNRAMTCALVLIAGMATAGGAMAQSSGRSTPSTSPSTTPNDSTAVPPNTPVPAGTMPPAPNAAPNTQTTPPNLDKSNHMKSGKHESDMPKRQREANDNVPRTPAGGATPAPGYPNSGGSK</sequence>
<feature type="compositionally biased region" description="Low complexity" evidence="1">
    <location>
        <begin position="63"/>
        <end position="73"/>
    </location>
</feature>
<evidence type="ECO:0000313" key="4">
    <source>
        <dbReference type="Proteomes" id="UP000003113"/>
    </source>
</evidence>
<dbReference type="AlphaFoldDB" id="H0FBF9"/>
<keyword evidence="2" id="KW-0732">Signal</keyword>
<evidence type="ECO:0000313" key="3">
    <source>
        <dbReference type="EMBL" id="EHK64424.1"/>
    </source>
</evidence>
<evidence type="ECO:0000256" key="1">
    <source>
        <dbReference type="SAM" id="MobiDB-lite"/>
    </source>
</evidence>
<organism evidence="3 4">
    <name type="scientific">Achromobacter arsenitoxydans SY8</name>
    <dbReference type="NCBI Taxonomy" id="477184"/>
    <lineage>
        <taxon>Bacteria</taxon>
        <taxon>Pseudomonadati</taxon>
        <taxon>Pseudomonadota</taxon>
        <taxon>Betaproteobacteria</taxon>
        <taxon>Burkholderiales</taxon>
        <taxon>Alcaligenaceae</taxon>
        <taxon>Achromobacter</taxon>
    </lineage>
</organism>
<feature type="region of interest" description="Disordered" evidence="1">
    <location>
        <begin position="20"/>
        <end position="121"/>
    </location>
</feature>
<name>H0FBF9_9BURK</name>
<dbReference type="PATRIC" id="fig|477184.5.peg.4045"/>
<feature type="compositionally biased region" description="Basic and acidic residues" evidence="1">
    <location>
        <begin position="83"/>
        <end position="97"/>
    </location>
</feature>
<dbReference type="EMBL" id="AGUF01000064">
    <property type="protein sequence ID" value="EHK64424.1"/>
    <property type="molecule type" value="Genomic_DNA"/>
</dbReference>
<feature type="compositionally biased region" description="Pro residues" evidence="1">
    <location>
        <begin position="48"/>
        <end position="62"/>
    </location>
</feature>
<feature type="chain" id="PRO_5003533312" evidence="2">
    <location>
        <begin position="25"/>
        <end position="121"/>
    </location>
</feature>
<feature type="signal peptide" evidence="2">
    <location>
        <begin position="1"/>
        <end position="24"/>
    </location>
</feature>
<reference evidence="3 4" key="1">
    <citation type="journal article" date="2012" name="J. Bacteriol.">
        <title>Genome sequence of the highly efficient arsenite-oxidizing bacterium Achromobacter arsenitoxydans SY8.</title>
        <authorList>
            <person name="Li X."/>
            <person name="Hu Y."/>
            <person name="Gong J."/>
            <person name="Lin Y."/>
            <person name="Johnstone L."/>
            <person name="Rensing C."/>
            <person name="Wang G."/>
        </authorList>
    </citation>
    <scope>NUCLEOTIDE SEQUENCE [LARGE SCALE GENOMIC DNA]</scope>
    <source>
        <strain evidence="3 4">SY8</strain>
    </source>
</reference>
<feature type="compositionally biased region" description="Low complexity" evidence="1">
    <location>
        <begin position="20"/>
        <end position="44"/>
    </location>
</feature>
<comment type="caution">
    <text evidence="3">The sequence shown here is derived from an EMBL/GenBank/DDBJ whole genome shotgun (WGS) entry which is preliminary data.</text>
</comment>
<keyword evidence="4" id="KW-1185">Reference proteome</keyword>
<dbReference type="RefSeq" id="WP_008165847.1">
    <property type="nucleotide sequence ID" value="NZ_AGUF01000064.1"/>
</dbReference>
<evidence type="ECO:0000256" key="2">
    <source>
        <dbReference type="SAM" id="SignalP"/>
    </source>
</evidence>
<accession>H0FBF9</accession>
<protein>
    <submittedName>
        <fullName evidence="3">Uncharacterized protein</fullName>
    </submittedName>
</protein>
<gene>
    <name evidence="3" type="ORF">KYC_20579</name>
</gene>
<dbReference type="Proteomes" id="UP000003113">
    <property type="component" value="Unassembled WGS sequence"/>
</dbReference>